<evidence type="ECO:0000256" key="1">
    <source>
        <dbReference type="SAM" id="MobiDB-lite"/>
    </source>
</evidence>
<protein>
    <recommendedName>
        <fullName evidence="2">RRP12 HEAT domain-containing protein</fullName>
    </recommendedName>
</protein>
<proteinExistence type="predicted"/>
<dbReference type="EMBL" id="LRBS01000045">
    <property type="protein sequence ID" value="OII77089.1"/>
    <property type="molecule type" value="Genomic_DNA"/>
</dbReference>
<dbReference type="RefSeq" id="XP_067068935.1">
    <property type="nucleotide sequence ID" value="XM_067212301.1"/>
</dbReference>
<name>A0A1J4MS64_9CRYT</name>
<dbReference type="Pfam" id="PF08161">
    <property type="entry name" value="RRP12_HEAT"/>
    <property type="match status" value="1"/>
</dbReference>
<feature type="domain" description="RRP12 HEAT" evidence="2">
    <location>
        <begin position="486"/>
        <end position="660"/>
    </location>
</feature>
<evidence type="ECO:0000259" key="2">
    <source>
        <dbReference type="Pfam" id="PF08161"/>
    </source>
</evidence>
<dbReference type="PANTHER" id="PTHR48287:SF1">
    <property type="entry name" value="ARM REPEAT SUPERFAMILY PROTEIN"/>
    <property type="match status" value="1"/>
</dbReference>
<keyword evidence="4" id="KW-1185">Reference proteome</keyword>
<dbReference type="VEuPathDB" id="CryptoDB:cand_020710"/>
<evidence type="ECO:0000313" key="3">
    <source>
        <dbReference type="EMBL" id="OII77089.1"/>
    </source>
</evidence>
<gene>
    <name evidence="3" type="ORF">cand_020710</name>
</gene>
<dbReference type="InterPro" id="IPR052087">
    <property type="entry name" value="RRP12"/>
</dbReference>
<evidence type="ECO:0000313" key="4">
    <source>
        <dbReference type="Proteomes" id="UP000186804"/>
    </source>
</evidence>
<dbReference type="PANTHER" id="PTHR48287">
    <property type="entry name" value="ARM REPEAT SUPERFAMILY PROTEIN"/>
    <property type="match status" value="1"/>
</dbReference>
<comment type="caution">
    <text evidence="3">The sequence shown here is derived from an EMBL/GenBank/DDBJ whole genome shotgun (WGS) entry which is preliminary data.</text>
</comment>
<dbReference type="SUPFAM" id="SSF48371">
    <property type="entry name" value="ARM repeat"/>
    <property type="match status" value="1"/>
</dbReference>
<organism evidence="3 4">
    <name type="scientific">Cryptosporidium andersoni</name>
    <dbReference type="NCBI Taxonomy" id="117008"/>
    <lineage>
        <taxon>Eukaryota</taxon>
        <taxon>Sar</taxon>
        <taxon>Alveolata</taxon>
        <taxon>Apicomplexa</taxon>
        <taxon>Conoidasida</taxon>
        <taxon>Coccidia</taxon>
        <taxon>Eucoccidiorida</taxon>
        <taxon>Eimeriorina</taxon>
        <taxon>Cryptosporidiidae</taxon>
        <taxon>Cryptosporidium</taxon>
    </lineage>
</organism>
<feature type="region of interest" description="Disordered" evidence="1">
    <location>
        <begin position="1175"/>
        <end position="1202"/>
    </location>
</feature>
<dbReference type="OrthoDB" id="2192888at2759"/>
<dbReference type="InterPro" id="IPR012978">
    <property type="entry name" value="HEAT_RRP12"/>
</dbReference>
<dbReference type="Proteomes" id="UP000186804">
    <property type="component" value="Unassembled WGS sequence"/>
</dbReference>
<sequence>MDSLLLDLESSLKHLSTIDDAYRLALDNFSIIKSTIEEKGGTCTVPMLIRVTLDTLGRVIKYEGESLKIITGLIVLLRKLIEILDINLLGINYASVSGYIIYELVNLMKKLVESTFLGCMRHLIISLRHICSIVNEMKLSTDIIISLIDIFMNKNINDRNNEIEICILETISLTQSNTTLILNVQKYLINILLNNDKKYIESTGDLVSIHKVQMKKLSKLFRRLMHMFDEKQQHEFISILTLYTTTSQYKFLACTSLECISIILKTVPKEESCKSKSTSLLAIFALKSLLNLPLPSTIDMLLLSRYLETCGNCLTCIVSEVTCTNNLEIQICDLIDNLVYRMQQCINSIDPSVHLTIVKSAGTILTTAQKAVSNFLKNSANTHVNLALFQHLLSRLEPLCSTMLEDYKCKVSWPLALGLASELIDKWDEITLSSLKGFTDIIDKLESARDEATTLLFPNLISRVLNMASVALAGNETTEMSSIIYSDVSPCRNELRYCVGVFIRAFGPSRILNLKPINFDCIPLSDPLFGIKTNSWLLPLLRAHTTRTHLSFFLNEFLPIALKLDTLSIKLVDSEPTHSRLYRILEEQIWSLLPGYFDEVVDLPQVFLDAKYTTNLRVYMVQLLDRNVTRDYVCNALTKLCRQTLIGKKLNSSQLNEINDAKKTLMNDQREYIVIQSIWKQNIPVLSRDVQTFLALMVVKFLALHKSDIENTQPSTVKEQAAQHYLNCIQSMVPLCPNEILEDNIGNFNRVWEKLAIGVDSSQLPVKSSEIIALVDVATVMITRLPIKIVLELISTFAKLLNILINKAETKKCKSNCTNQLHRKLYKGLREGLEILILSEDEMIVKDMDWITQVWKTTSQDTETCPPNALKHRLGYLRKFVNFLKVTSSEKDFKLLYNFDKTELIHTLIPEILFCMCELNVGVRTNALALLKAIIECFIDDSDMLQNIIITIISASGVRLYNSGNHSYMKIACLIALSRVIFDYGDIFKLFKISGVYNIHEKSESCITLVSDDTNSTSIVSNNSCRPFETKTSALTFSGNLESGTSLLETIVDVCIVNLCDLDSSVYLQALKFVKVCIHVLDQQQLNKFVGKFVPLILDNNHNALKHRVNVRRLLLRLIKKLGHEVTLVAFPSKHHALHRYLVRHLRRQEIKKRHKNYDGSLSKDEEDFEAIMQGRRTKDEETDDEQDYNAEYSEGHKSSTNKKMTTHVDRNVLVPPSISGLLEVFEMDDENYDSLDIRNTSKRRSEDLSLTILEDSTGPDDCPLDLLSSKASQRIILQKKRQNTRKSEDLEHMDDSISFDNFGKIVIKKADKEINNFNSDIPRDSAQYVESNKIENTKQGTQWVSALKQRHQAKFEQAKKRKQHILIKSAKDFKSKKGGGDISKNGLQPFAYMRLNPALYKEEHRLQATKSISNLVSKRIYKKVTSRRRAY</sequence>
<accession>A0A1J4MS64</accession>
<dbReference type="GO" id="GO:0005634">
    <property type="term" value="C:nucleus"/>
    <property type="evidence" value="ECO:0007669"/>
    <property type="project" value="UniProtKB-SubCell"/>
</dbReference>
<dbReference type="GeneID" id="92366255"/>
<reference evidence="3 4" key="1">
    <citation type="submission" date="2016-10" db="EMBL/GenBank/DDBJ databases">
        <title>Reductive evolution of mitochondrial metabolism and differential evolution of invasion-related proteins in Cryptosporidium.</title>
        <authorList>
            <person name="Liu S."/>
            <person name="Roellig D.M."/>
            <person name="Guo Y."/>
            <person name="Li N."/>
            <person name="Frace M.A."/>
            <person name="Tang K."/>
            <person name="Zhang L."/>
            <person name="Feng Y."/>
            <person name="Xiao L."/>
        </authorList>
    </citation>
    <scope>NUCLEOTIDE SEQUENCE [LARGE SCALE GENOMIC DNA]</scope>
    <source>
        <strain evidence="3">30847</strain>
    </source>
</reference>
<dbReference type="InterPro" id="IPR016024">
    <property type="entry name" value="ARM-type_fold"/>
</dbReference>